<name>K5BDA4_MYCHD</name>
<dbReference type="eggNOG" id="ENOG5031UJ8">
    <property type="taxonomic scope" value="Bacteria"/>
</dbReference>
<dbReference type="PATRIC" id="fig|1122247.3.peg.3810"/>
<protein>
    <submittedName>
        <fullName evidence="1">Uncharacterized protein</fullName>
    </submittedName>
</protein>
<dbReference type="AlphaFoldDB" id="K5BDA4"/>
<dbReference type="EMBL" id="AMRA01000105">
    <property type="protein sequence ID" value="EKF22097.1"/>
    <property type="molecule type" value="Genomic_DNA"/>
</dbReference>
<organism evidence="1 2">
    <name type="scientific">Mycolicibacterium hassiacum (strain DSM 44199 / CIP 105218 / JCM 12690 / 3849)</name>
    <name type="common">Mycobacterium hassiacum</name>
    <dbReference type="NCBI Taxonomy" id="1122247"/>
    <lineage>
        <taxon>Bacteria</taxon>
        <taxon>Bacillati</taxon>
        <taxon>Actinomycetota</taxon>
        <taxon>Actinomycetes</taxon>
        <taxon>Mycobacteriales</taxon>
        <taxon>Mycobacteriaceae</taxon>
        <taxon>Mycolicibacterium</taxon>
    </lineage>
</organism>
<evidence type="ECO:0000313" key="1">
    <source>
        <dbReference type="EMBL" id="EKF22097.1"/>
    </source>
</evidence>
<comment type="caution">
    <text evidence="1">The sequence shown here is derived from an EMBL/GenBank/DDBJ whole genome shotgun (WGS) entry which is preliminary data.</text>
</comment>
<evidence type="ECO:0000313" key="2">
    <source>
        <dbReference type="Proteomes" id="UP000006265"/>
    </source>
</evidence>
<reference evidence="1 2" key="1">
    <citation type="journal article" date="2012" name="J. Bacteriol.">
        <title>Genome sequence of Mycobacterium hassiacum DSM 44199, a rare source of heat-stable mycobacterial proteins.</title>
        <authorList>
            <person name="Tiago I."/>
            <person name="Maranha A."/>
            <person name="Mendes V."/>
            <person name="Alarico S."/>
            <person name="Moynihan P.J."/>
            <person name="Clarke A.J."/>
            <person name="Macedo-Ribeiro S."/>
            <person name="Pereira P.J."/>
            <person name="Empadinhas N."/>
        </authorList>
    </citation>
    <scope>NUCLEOTIDE SEQUENCE [LARGE SCALE GENOMIC DNA]</scope>
    <source>
        <strain evidence="2">DSM 44199 / CIP 105218 / JCM 12690 / 3849</strain>
    </source>
</reference>
<sequence>MFVAAPGIRFSPAYAALLIGTTICMVLAACAMPEPPLPRSAEPDAVHAFLTSPGADQALMRITTYNWPDDGAKPARYFSWIGPDATSDAPEIATWAGESAHVVAEVLADIRPELKRVSPDLINAYADALTPFQAAMVGYDDGMRGFGELSTPDDPAAARSVFAVIATNAESGEKFIESAYSHAVEVAAAAAEQGCREPSVAARVSRRAVRAAAALSGVAASVDKELKNRPPALWPVVNAMAEACLAVAGEPPQGCIVDYLDGGRLLPPAVVLDRESSLESYYQSQRDYVTNLGLDVSDFYAVWNKAAHGR</sequence>
<dbReference type="Proteomes" id="UP000006265">
    <property type="component" value="Unassembled WGS sequence"/>
</dbReference>
<keyword evidence="2" id="KW-1185">Reference proteome</keyword>
<gene>
    <name evidence="1" type="ORF">C731_3969</name>
</gene>
<dbReference type="RefSeq" id="WP_005630764.1">
    <property type="nucleotide sequence ID" value="NZ_AMRA01000105.1"/>
</dbReference>
<accession>K5BDA4</accession>
<proteinExistence type="predicted"/>